<name>A0ABS1CDH2_9GAMM</name>
<dbReference type="HAMAP" id="MF_00689">
    <property type="entry name" value="Bpt"/>
    <property type="match status" value="1"/>
</dbReference>
<dbReference type="PANTHER" id="PTHR21367">
    <property type="entry name" value="ARGININE-TRNA-PROTEIN TRANSFERASE 1"/>
    <property type="match status" value="1"/>
</dbReference>
<dbReference type="InterPro" id="IPR007472">
    <property type="entry name" value="N-end_Aminoacyl_Trfase_C"/>
</dbReference>
<sequence>MRDDRPARGDLQLYLTGEHECSYIDGLRARTLFVDPLAHIDAARAEWLQQIGFRRSGQHFYRPACRGCQRCVPVRVPVDAFRPNRSQRRNAARNDAELSVVARPATLVAEHYQLYERYLLHRHGDGDMADDVSVETYARFLLAPWGGHTRFLELRRELDGESRLIGVAVTDFFSDGLSAVYTFFDPAESHRAPGTYAVLAQIREARRLGLDYVYLGYWIGESRKMAYKDGFRPIEAWDGREWRRYGKGETIRF</sequence>
<gene>
    <name evidence="4" type="primary">bpt</name>
    <name evidence="7" type="ORF">CKO31_03255</name>
</gene>
<evidence type="ECO:0000256" key="2">
    <source>
        <dbReference type="ARBA" id="ARBA00022679"/>
    </source>
</evidence>
<dbReference type="PIRSF" id="PIRSF037208">
    <property type="entry name" value="ATE_pro_prd"/>
    <property type="match status" value="1"/>
</dbReference>
<comment type="subcellular location">
    <subcellularLocation>
        <location evidence="4">Cytoplasm</location>
    </subcellularLocation>
</comment>
<dbReference type="InterPro" id="IPR017138">
    <property type="entry name" value="Asp_Glu_LeuTrfase"/>
</dbReference>
<dbReference type="InterPro" id="IPR007471">
    <property type="entry name" value="N-end_Aminoacyl_Trfase_N"/>
</dbReference>
<keyword evidence="1 4" id="KW-0963">Cytoplasm</keyword>
<evidence type="ECO:0000313" key="7">
    <source>
        <dbReference type="EMBL" id="MBK1629773.1"/>
    </source>
</evidence>
<comment type="similarity">
    <text evidence="4">Belongs to the R-transferase family. Bpt subfamily.</text>
</comment>
<dbReference type="SUPFAM" id="SSF55729">
    <property type="entry name" value="Acyl-CoA N-acyltransferases (Nat)"/>
    <property type="match status" value="1"/>
</dbReference>
<dbReference type="Pfam" id="PF04376">
    <property type="entry name" value="ATE_N"/>
    <property type="match status" value="1"/>
</dbReference>
<keyword evidence="3 4" id="KW-0012">Acyltransferase</keyword>
<accession>A0ABS1CDH2</accession>
<dbReference type="InterPro" id="IPR016181">
    <property type="entry name" value="Acyl_CoA_acyltransferase"/>
</dbReference>
<evidence type="ECO:0000256" key="4">
    <source>
        <dbReference type="HAMAP-Rule" id="MF_00689"/>
    </source>
</evidence>
<evidence type="ECO:0000256" key="1">
    <source>
        <dbReference type="ARBA" id="ARBA00022490"/>
    </source>
</evidence>
<evidence type="ECO:0000259" key="5">
    <source>
        <dbReference type="Pfam" id="PF04376"/>
    </source>
</evidence>
<feature type="domain" description="N-end rule aminoacyl transferase C-terminal" evidence="6">
    <location>
        <begin position="110"/>
        <end position="237"/>
    </location>
</feature>
<protein>
    <recommendedName>
        <fullName evidence="4">Aspartate/glutamate leucyltransferase</fullName>
        <ecNumber evidence="4">2.3.2.29</ecNumber>
    </recommendedName>
</protein>
<evidence type="ECO:0000313" key="8">
    <source>
        <dbReference type="Proteomes" id="UP000748752"/>
    </source>
</evidence>
<dbReference type="InterPro" id="IPR030700">
    <property type="entry name" value="N-end_Aminoacyl_Trfase"/>
</dbReference>
<comment type="function">
    <text evidence="4">Functions in the N-end rule pathway of protein degradation where it conjugates Leu from its aminoacyl-tRNA to the N-termini of proteins containing an N-terminal aspartate or glutamate.</text>
</comment>
<comment type="catalytic activity">
    <reaction evidence="4">
        <text>N-terminal L-aspartyl-[protein] + L-leucyl-tRNA(Leu) = N-terminal L-leucyl-L-aspartyl-[protein] + tRNA(Leu) + H(+)</text>
        <dbReference type="Rhea" id="RHEA:50420"/>
        <dbReference type="Rhea" id="RHEA-COMP:9613"/>
        <dbReference type="Rhea" id="RHEA-COMP:9622"/>
        <dbReference type="Rhea" id="RHEA-COMP:12669"/>
        <dbReference type="Rhea" id="RHEA-COMP:12674"/>
        <dbReference type="ChEBI" id="CHEBI:15378"/>
        <dbReference type="ChEBI" id="CHEBI:64720"/>
        <dbReference type="ChEBI" id="CHEBI:78442"/>
        <dbReference type="ChEBI" id="CHEBI:78494"/>
        <dbReference type="ChEBI" id="CHEBI:133042"/>
        <dbReference type="EC" id="2.3.2.29"/>
    </reaction>
</comment>
<dbReference type="NCBIfam" id="NF002341">
    <property type="entry name" value="PRK01305.1-1"/>
    <property type="match status" value="1"/>
</dbReference>
<dbReference type="RefSeq" id="WP_200234063.1">
    <property type="nucleotide sequence ID" value="NZ_NRRV01000005.1"/>
</dbReference>
<proteinExistence type="inferred from homology"/>
<dbReference type="Pfam" id="PF04377">
    <property type="entry name" value="ATE_C"/>
    <property type="match status" value="1"/>
</dbReference>
<dbReference type="Proteomes" id="UP000748752">
    <property type="component" value="Unassembled WGS sequence"/>
</dbReference>
<dbReference type="NCBIfam" id="NF002346">
    <property type="entry name" value="PRK01305.2-3"/>
    <property type="match status" value="1"/>
</dbReference>
<dbReference type="EMBL" id="NRRV01000005">
    <property type="protein sequence ID" value="MBK1629773.1"/>
    <property type="molecule type" value="Genomic_DNA"/>
</dbReference>
<evidence type="ECO:0000259" key="6">
    <source>
        <dbReference type="Pfam" id="PF04377"/>
    </source>
</evidence>
<comment type="catalytic activity">
    <reaction evidence="4">
        <text>N-terminal L-glutamyl-[protein] + L-leucyl-tRNA(Leu) = N-terminal L-leucyl-L-glutamyl-[protein] + tRNA(Leu) + H(+)</text>
        <dbReference type="Rhea" id="RHEA:50412"/>
        <dbReference type="Rhea" id="RHEA-COMP:9613"/>
        <dbReference type="Rhea" id="RHEA-COMP:9622"/>
        <dbReference type="Rhea" id="RHEA-COMP:12664"/>
        <dbReference type="Rhea" id="RHEA-COMP:12668"/>
        <dbReference type="ChEBI" id="CHEBI:15378"/>
        <dbReference type="ChEBI" id="CHEBI:64721"/>
        <dbReference type="ChEBI" id="CHEBI:78442"/>
        <dbReference type="ChEBI" id="CHEBI:78494"/>
        <dbReference type="ChEBI" id="CHEBI:133041"/>
        <dbReference type="EC" id="2.3.2.29"/>
    </reaction>
</comment>
<organism evidence="7 8">
    <name type="scientific">Thiohalocapsa halophila</name>
    <dbReference type="NCBI Taxonomy" id="69359"/>
    <lineage>
        <taxon>Bacteria</taxon>
        <taxon>Pseudomonadati</taxon>
        <taxon>Pseudomonadota</taxon>
        <taxon>Gammaproteobacteria</taxon>
        <taxon>Chromatiales</taxon>
        <taxon>Chromatiaceae</taxon>
        <taxon>Thiohalocapsa</taxon>
    </lineage>
</organism>
<dbReference type="EC" id="2.3.2.29" evidence="4"/>
<dbReference type="PANTHER" id="PTHR21367:SF1">
    <property type="entry name" value="ARGINYL-TRNA--PROTEIN TRANSFERASE 1"/>
    <property type="match status" value="1"/>
</dbReference>
<reference evidence="7 8" key="1">
    <citation type="journal article" date="2020" name="Microorganisms">
        <title>Osmotic Adaptation and Compatible Solute Biosynthesis of Phototrophic Bacteria as Revealed from Genome Analyses.</title>
        <authorList>
            <person name="Imhoff J.F."/>
            <person name="Rahn T."/>
            <person name="Kunzel S."/>
            <person name="Keller A."/>
            <person name="Neulinger S.C."/>
        </authorList>
    </citation>
    <scope>NUCLEOTIDE SEQUENCE [LARGE SCALE GENOMIC DNA]</scope>
    <source>
        <strain evidence="7 8">DSM 6210</strain>
    </source>
</reference>
<feature type="domain" description="N-end aminoacyl transferase N-terminal" evidence="5">
    <location>
        <begin position="19"/>
        <end position="89"/>
    </location>
</feature>
<dbReference type="NCBIfam" id="NF002342">
    <property type="entry name" value="PRK01305.1-3"/>
    <property type="match status" value="1"/>
</dbReference>
<evidence type="ECO:0000256" key="3">
    <source>
        <dbReference type="ARBA" id="ARBA00023315"/>
    </source>
</evidence>
<comment type="caution">
    <text evidence="7">The sequence shown here is derived from an EMBL/GenBank/DDBJ whole genome shotgun (WGS) entry which is preliminary data.</text>
</comment>
<keyword evidence="2 4" id="KW-0808">Transferase</keyword>
<keyword evidence="8" id="KW-1185">Reference proteome</keyword>